<keyword evidence="1" id="KW-0812">Transmembrane</keyword>
<evidence type="ECO:0000259" key="3">
    <source>
        <dbReference type="PROSITE" id="PS50887"/>
    </source>
</evidence>
<gene>
    <name evidence="4" type="ORF">HIR71_08075</name>
</gene>
<dbReference type="InterPro" id="IPR000160">
    <property type="entry name" value="GGDEF_dom"/>
</dbReference>
<comment type="caution">
    <text evidence="4">The sequence shown here is derived from an EMBL/GenBank/DDBJ whole genome shotgun (WGS) entry which is preliminary data.</text>
</comment>
<dbReference type="PROSITE" id="PS50883">
    <property type="entry name" value="EAL"/>
    <property type="match status" value="1"/>
</dbReference>
<evidence type="ECO:0000313" key="4">
    <source>
        <dbReference type="EMBL" id="NMR20174.1"/>
    </source>
</evidence>
<feature type="transmembrane region" description="Helical" evidence="1">
    <location>
        <begin position="102"/>
        <end position="119"/>
    </location>
</feature>
<dbReference type="SMART" id="SM00267">
    <property type="entry name" value="GGDEF"/>
    <property type="match status" value="1"/>
</dbReference>
<reference evidence="4 5" key="1">
    <citation type="submission" date="2020-04" db="EMBL/GenBank/DDBJ databases">
        <title>Sequencing and Assembly of C. fimi.</title>
        <authorList>
            <person name="Ramsey A.R."/>
        </authorList>
    </citation>
    <scope>NUCLEOTIDE SEQUENCE [LARGE SCALE GENOMIC DNA]</scope>
    <source>
        <strain evidence="4 5">SB</strain>
    </source>
</reference>
<dbReference type="EMBL" id="JABCJJ010000009">
    <property type="protein sequence ID" value="NMR20174.1"/>
    <property type="molecule type" value="Genomic_DNA"/>
</dbReference>
<sequence>MGGAVDVVAVVAQCVTAGFIAGLSFQNWTGWRADAADRERFWLMVWSAVLALLFLVNAVLPLLPAGSATEVGLFARSMVLAGSILLSVPALKVVTRGPTSRWLVLVVGGMFLTREVLWLTTDLLYTHRSVDGVPQYGPLLTTTFMVPLAVVAGYAVISIRRIPSRLTRRGLQLAGALSTIALVAGYFVPGGRFAELLTSVWALPLVAAIQAVGVLRQRAAERRVRRQHRMRDELAALGNAAWFTKDPYALLALAEKSAREQLRDPQIVGYLRPLSRGRFSTTLDSPTDHLGDDLARDFLDDLCRLVSVAAERSRLAEELRGAAFTDSLTGLPNRHALERHLGQTLERARDQGTRLAVLYCDIDGFKLENDQRGHTWGDELLRRTGAYLTETIDERHFVARFGGDEFVVVLEDAPQGRDLVALGRRIRGGLDLTGTDQIAPLLSVGVAVWSPDEIVDPERLLREADTAMFEAKRSKLGVVEFDDALRAKMLAEQNLRRELDAAIANHEFRLHFQPIVDAETLTIVGLEALVRWQHPAGTRMPGDWLPYAEESGLIVPIGRQLVLQAHAAVERFRLPVAVNVAARQLAEPGFVEQLRQDWGDGDWNKLTLEITESALLQDLAHVIDSLSQLRALGARIAIDDFGTGYSSFARLATLPVDVLKIDRAFVRDLSALGGVAVVRAIVSLAEAFELDIVAEGVERLDQLQALTELGVPKLQGYLLGRPGADAPREIDLATVSAGNVPPLAASRLTRAAPV</sequence>
<name>A0A7Y0QHR6_CELFI</name>
<dbReference type="Gene3D" id="3.20.20.450">
    <property type="entry name" value="EAL domain"/>
    <property type="match status" value="1"/>
</dbReference>
<dbReference type="PANTHER" id="PTHR33121">
    <property type="entry name" value="CYCLIC DI-GMP PHOSPHODIESTERASE PDEF"/>
    <property type="match status" value="1"/>
</dbReference>
<dbReference type="AlphaFoldDB" id="A0A7Y0QHR6"/>
<accession>A0A7Y0QHR6</accession>
<dbReference type="SMART" id="SM00052">
    <property type="entry name" value="EAL"/>
    <property type="match status" value="1"/>
</dbReference>
<dbReference type="GO" id="GO:0071111">
    <property type="term" value="F:cyclic-guanylate-specific phosphodiesterase activity"/>
    <property type="evidence" value="ECO:0007669"/>
    <property type="project" value="InterPro"/>
</dbReference>
<keyword evidence="1" id="KW-1133">Transmembrane helix</keyword>
<dbReference type="InterPro" id="IPR035919">
    <property type="entry name" value="EAL_sf"/>
</dbReference>
<dbReference type="CDD" id="cd01949">
    <property type="entry name" value="GGDEF"/>
    <property type="match status" value="1"/>
</dbReference>
<protein>
    <submittedName>
        <fullName evidence="4">EAL domain-containing protein</fullName>
    </submittedName>
</protein>
<dbReference type="CDD" id="cd01948">
    <property type="entry name" value="EAL"/>
    <property type="match status" value="1"/>
</dbReference>
<feature type="transmembrane region" description="Helical" evidence="1">
    <location>
        <begin position="171"/>
        <end position="190"/>
    </location>
</feature>
<dbReference type="Pfam" id="PF00990">
    <property type="entry name" value="GGDEF"/>
    <property type="match status" value="1"/>
</dbReference>
<evidence type="ECO:0000259" key="2">
    <source>
        <dbReference type="PROSITE" id="PS50883"/>
    </source>
</evidence>
<feature type="transmembrane region" description="Helical" evidence="1">
    <location>
        <begin position="6"/>
        <end position="29"/>
    </location>
</feature>
<keyword evidence="1" id="KW-0472">Membrane</keyword>
<dbReference type="Gene3D" id="3.30.70.270">
    <property type="match status" value="1"/>
</dbReference>
<dbReference type="InterPro" id="IPR029787">
    <property type="entry name" value="Nucleotide_cyclase"/>
</dbReference>
<dbReference type="InterPro" id="IPR001633">
    <property type="entry name" value="EAL_dom"/>
</dbReference>
<dbReference type="Proteomes" id="UP000562124">
    <property type="component" value="Unassembled WGS sequence"/>
</dbReference>
<evidence type="ECO:0000313" key="5">
    <source>
        <dbReference type="Proteomes" id="UP000562124"/>
    </source>
</evidence>
<keyword evidence="5" id="KW-1185">Reference proteome</keyword>
<dbReference type="PROSITE" id="PS50887">
    <property type="entry name" value="GGDEF"/>
    <property type="match status" value="1"/>
</dbReference>
<evidence type="ECO:0000256" key="1">
    <source>
        <dbReference type="SAM" id="Phobius"/>
    </source>
</evidence>
<feature type="transmembrane region" description="Helical" evidence="1">
    <location>
        <begin position="74"/>
        <end position="95"/>
    </location>
</feature>
<feature type="domain" description="GGDEF" evidence="3">
    <location>
        <begin position="353"/>
        <end position="484"/>
    </location>
</feature>
<dbReference type="SUPFAM" id="SSF141868">
    <property type="entry name" value="EAL domain-like"/>
    <property type="match status" value="1"/>
</dbReference>
<dbReference type="Pfam" id="PF00563">
    <property type="entry name" value="EAL"/>
    <property type="match status" value="1"/>
</dbReference>
<feature type="transmembrane region" description="Helical" evidence="1">
    <location>
        <begin position="139"/>
        <end position="159"/>
    </location>
</feature>
<dbReference type="InterPro" id="IPR043128">
    <property type="entry name" value="Rev_trsase/Diguanyl_cyclase"/>
</dbReference>
<dbReference type="PANTHER" id="PTHR33121:SF70">
    <property type="entry name" value="SIGNALING PROTEIN YKOW"/>
    <property type="match status" value="1"/>
</dbReference>
<feature type="transmembrane region" description="Helical" evidence="1">
    <location>
        <begin position="41"/>
        <end position="62"/>
    </location>
</feature>
<dbReference type="NCBIfam" id="TIGR00254">
    <property type="entry name" value="GGDEF"/>
    <property type="match status" value="1"/>
</dbReference>
<dbReference type="RefSeq" id="WP_169324544.1">
    <property type="nucleotide sequence ID" value="NZ_JABCJJ010000009.1"/>
</dbReference>
<dbReference type="InterPro" id="IPR050706">
    <property type="entry name" value="Cyclic-di-GMP_PDE-like"/>
</dbReference>
<proteinExistence type="predicted"/>
<feature type="domain" description="EAL" evidence="2">
    <location>
        <begin position="492"/>
        <end position="736"/>
    </location>
</feature>
<dbReference type="SUPFAM" id="SSF55073">
    <property type="entry name" value="Nucleotide cyclase"/>
    <property type="match status" value="1"/>
</dbReference>
<organism evidence="4 5">
    <name type="scientific">Cellulomonas fimi</name>
    <dbReference type="NCBI Taxonomy" id="1708"/>
    <lineage>
        <taxon>Bacteria</taxon>
        <taxon>Bacillati</taxon>
        <taxon>Actinomycetota</taxon>
        <taxon>Actinomycetes</taxon>
        <taxon>Micrococcales</taxon>
        <taxon>Cellulomonadaceae</taxon>
        <taxon>Cellulomonas</taxon>
    </lineage>
</organism>